<sequence>MDTKAEKIAQARRKLREFQSKHQREREGKSSPSPTASIATDTNGRRSANSLHSRIGSTHDEKSSFERVRTVSQSSRSSTATPANTVLTIEDYEDGLHFNRKMSDVQQAASLDPQNETNTTDYVVEQSGFERFFTTKKGYDQTTETFNELLLIEKNRLASQLAELQGHYSEIYAAYSKLSESVQSGGMNDAACIQLSHLQTAMSVLVKERTSLQHRLREMALTNEQCNQQIHSIQLELNEKSTRLLKVETELNSSKREIESLNALVQREAEELDKNRREAASWQAKVLHIQQDSNDAQERLKLCMRESEAAQAELQEARKLLHMKEIYLRQQGVYHSGPAFSEGDVQTVQSENERLQEEVSRLQMEKEELKQEANAAREHYESYGSQLSQNIVQISAKLEEVSNDKLLLQSRIHSLEDELEVIKAEERKREGRRGSTEKENLFETIKLRKELNEVVEKMAEAERHGAEMRSLLVEKDSYISRINEELQDMKSELSTKMSMLAKAEESLVRARREAEERIQFSEDVRSLSEQLQNEKATVSRAVAQNRELKDQLIELQDKLIALSQESMERESGRLTALHTIEQLQTELERLRWHQMENGVEVADDCNNSHTDENERRGNEELSIASTTSIDQRDEAVVQAEEARIHAERELTHITMQLKQIRADHRRVTQENEELRRIMEQNAEDENQNSIHVELGQAVERINTLSLENERLRERIQELEECAVKANASEVDRIGSSAEAASVHEQHQIRNIQPHVETVEMNGNVVSADNSVVGARSSLHSHMPGIAEKPLAWTELEAHFARVMSQNADLIEQNERLEHVIVQLQSENDTIGEYVTIYQHQRGLIRERMRQKEEAVARLSHEKEQMQQKLSELQETLMKLLTKKGVLRTYDQDKVKRKKKDVSGLIAKRANKLRSFSHSTVDEFSGDEETVIDGAHQILP</sequence>
<dbReference type="PANTHER" id="PTHR10881:SF46">
    <property type="entry name" value="GOLGIN SUBFAMILY A MEMBER 2"/>
    <property type="match status" value="1"/>
</dbReference>
<dbReference type="GO" id="GO:0005801">
    <property type="term" value="C:cis-Golgi network"/>
    <property type="evidence" value="ECO:0007669"/>
    <property type="project" value="TreeGrafter"/>
</dbReference>
<evidence type="ECO:0000313" key="5">
    <source>
        <dbReference type="Proteomes" id="UP000887569"/>
    </source>
</evidence>
<dbReference type="InterPro" id="IPR024858">
    <property type="entry name" value="GOLGA"/>
</dbReference>
<feature type="coiled-coil region" evidence="2">
    <location>
        <begin position="237"/>
        <end position="320"/>
    </location>
</feature>
<reference evidence="6" key="1">
    <citation type="submission" date="2022-11" db="UniProtKB">
        <authorList>
            <consortium name="WormBaseParasite"/>
        </authorList>
    </citation>
    <scope>IDENTIFICATION</scope>
</reference>
<evidence type="ECO:0000256" key="2">
    <source>
        <dbReference type="SAM" id="Coils"/>
    </source>
</evidence>
<evidence type="ECO:0000256" key="1">
    <source>
        <dbReference type="ARBA" id="ARBA00023054"/>
    </source>
</evidence>
<feature type="domain" description="Golgin subfamily A conserved" evidence="4">
    <location>
        <begin position="355"/>
        <end position="571"/>
    </location>
</feature>
<protein>
    <submittedName>
        <fullName evidence="6">Golgin subfamily A conserved domain-containing protein</fullName>
    </submittedName>
</protein>
<feature type="coiled-coil region" evidence="2">
    <location>
        <begin position="657"/>
        <end position="728"/>
    </location>
</feature>
<organism evidence="5 6">
    <name type="scientific">Parascaris univalens</name>
    <name type="common">Nematode worm</name>
    <dbReference type="NCBI Taxonomy" id="6257"/>
    <lineage>
        <taxon>Eukaryota</taxon>
        <taxon>Metazoa</taxon>
        <taxon>Ecdysozoa</taxon>
        <taxon>Nematoda</taxon>
        <taxon>Chromadorea</taxon>
        <taxon>Rhabditida</taxon>
        <taxon>Spirurina</taxon>
        <taxon>Ascaridomorpha</taxon>
        <taxon>Ascaridoidea</taxon>
        <taxon>Ascarididae</taxon>
        <taxon>Parascaris</taxon>
    </lineage>
</organism>
<feature type="compositionally biased region" description="Basic and acidic residues" evidence="3">
    <location>
        <begin position="57"/>
        <end position="69"/>
    </location>
</feature>
<dbReference type="Proteomes" id="UP000887569">
    <property type="component" value="Unplaced"/>
</dbReference>
<feature type="coiled-coil region" evidence="2">
    <location>
        <begin position="806"/>
        <end position="882"/>
    </location>
</feature>
<dbReference type="AlphaFoldDB" id="A0A914ZQ37"/>
<dbReference type="InterPro" id="IPR043976">
    <property type="entry name" value="GOLGA_cons_dom"/>
</dbReference>
<feature type="compositionally biased region" description="Basic and acidic residues" evidence="3">
    <location>
        <begin position="609"/>
        <end position="619"/>
    </location>
</feature>
<feature type="compositionally biased region" description="Polar residues" evidence="3">
    <location>
        <begin position="30"/>
        <end position="56"/>
    </location>
</feature>
<dbReference type="GO" id="GO:0007030">
    <property type="term" value="P:Golgi organization"/>
    <property type="evidence" value="ECO:0007669"/>
    <property type="project" value="TreeGrafter"/>
</dbReference>
<dbReference type="PANTHER" id="PTHR10881">
    <property type="entry name" value="GOLGIN SUBFAMILY A MEMBER-RELATED"/>
    <property type="match status" value="1"/>
</dbReference>
<accession>A0A914ZQ37</accession>
<keyword evidence="1 2" id="KW-0175">Coiled coil</keyword>
<dbReference type="WBParaSite" id="PgB08_g095_t02">
    <property type="protein sequence ID" value="PgB08_g095_t02"/>
    <property type="gene ID" value="PgB08_g095"/>
</dbReference>
<feature type="compositionally biased region" description="Basic and acidic residues" evidence="3">
    <location>
        <begin position="16"/>
        <end position="29"/>
    </location>
</feature>
<feature type="region of interest" description="Disordered" evidence="3">
    <location>
        <begin position="602"/>
        <end position="629"/>
    </location>
</feature>
<evidence type="ECO:0000259" key="4">
    <source>
        <dbReference type="Pfam" id="PF15070"/>
    </source>
</evidence>
<dbReference type="GO" id="GO:0000137">
    <property type="term" value="C:Golgi cis cisterna"/>
    <property type="evidence" value="ECO:0007669"/>
    <property type="project" value="TreeGrafter"/>
</dbReference>
<keyword evidence="5" id="KW-1185">Reference proteome</keyword>
<proteinExistence type="predicted"/>
<evidence type="ECO:0000256" key="3">
    <source>
        <dbReference type="SAM" id="MobiDB-lite"/>
    </source>
</evidence>
<feature type="region of interest" description="Disordered" evidence="3">
    <location>
        <begin position="1"/>
        <end position="82"/>
    </location>
</feature>
<name>A0A914ZQ37_PARUN</name>
<feature type="coiled-coil region" evidence="2">
    <location>
        <begin position="345"/>
        <end position="565"/>
    </location>
</feature>
<evidence type="ECO:0000313" key="6">
    <source>
        <dbReference type="WBParaSite" id="PgB08_g095_t02"/>
    </source>
</evidence>
<feature type="domain" description="Golgin subfamily A conserved" evidence="4">
    <location>
        <begin position="791"/>
        <end position="883"/>
    </location>
</feature>
<feature type="compositionally biased region" description="Low complexity" evidence="3">
    <location>
        <begin position="70"/>
        <end position="79"/>
    </location>
</feature>
<dbReference type="GO" id="GO:0032580">
    <property type="term" value="C:Golgi cisterna membrane"/>
    <property type="evidence" value="ECO:0007669"/>
    <property type="project" value="TreeGrafter"/>
</dbReference>
<dbReference type="Pfam" id="PF15070">
    <property type="entry name" value="GOLGA2L5"/>
    <property type="match status" value="2"/>
</dbReference>